<dbReference type="Pfam" id="PF07729">
    <property type="entry name" value="FCD"/>
    <property type="match status" value="1"/>
</dbReference>
<evidence type="ECO:0000256" key="1">
    <source>
        <dbReference type="ARBA" id="ARBA00023015"/>
    </source>
</evidence>
<dbReference type="InterPro" id="IPR036390">
    <property type="entry name" value="WH_DNA-bd_sf"/>
</dbReference>
<dbReference type="Gene3D" id="1.10.10.10">
    <property type="entry name" value="Winged helix-like DNA-binding domain superfamily/Winged helix DNA-binding domain"/>
    <property type="match status" value="1"/>
</dbReference>
<dbReference type="RefSeq" id="WP_135705433.1">
    <property type="nucleotide sequence ID" value="NZ_CP038635.1"/>
</dbReference>
<dbReference type="AlphaFoldDB" id="A0A4P7LMJ1"/>
<reference evidence="6 7" key="1">
    <citation type="submission" date="2019-03" db="EMBL/GenBank/DDBJ databases">
        <title>Efficiently degradation of phenoxyalkanoic acid herbicides by Cupriavidus oxalaticus strain X32.</title>
        <authorList>
            <person name="Sheng X."/>
        </authorList>
    </citation>
    <scope>NUCLEOTIDE SEQUENCE [LARGE SCALE GENOMIC DNA]</scope>
    <source>
        <strain evidence="6 7">X32</strain>
    </source>
</reference>
<dbReference type="PANTHER" id="PTHR43537">
    <property type="entry name" value="TRANSCRIPTIONAL REGULATOR, GNTR FAMILY"/>
    <property type="match status" value="1"/>
</dbReference>
<feature type="domain" description="HTH gntR-type" evidence="5">
    <location>
        <begin position="7"/>
        <end position="74"/>
    </location>
</feature>
<feature type="region of interest" description="Disordered" evidence="4">
    <location>
        <begin position="225"/>
        <end position="266"/>
    </location>
</feature>
<keyword evidence="1" id="KW-0805">Transcription regulation</keyword>
<keyword evidence="3" id="KW-0804">Transcription</keyword>
<dbReference type="EMBL" id="CP038635">
    <property type="protein sequence ID" value="QBY53461.1"/>
    <property type="molecule type" value="Genomic_DNA"/>
</dbReference>
<dbReference type="InterPro" id="IPR008920">
    <property type="entry name" value="TF_FadR/GntR_C"/>
</dbReference>
<evidence type="ECO:0000313" key="7">
    <source>
        <dbReference type="Proteomes" id="UP000295294"/>
    </source>
</evidence>
<dbReference type="SUPFAM" id="SSF48008">
    <property type="entry name" value="GntR ligand-binding domain-like"/>
    <property type="match status" value="1"/>
</dbReference>
<evidence type="ECO:0000256" key="3">
    <source>
        <dbReference type="ARBA" id="ARBA00023163"/>
    </source>
</evidence>
<organism evidence="6 7">
    <name type="scientific">Cupriavidus oxalaticus</name>
    <dbReference type="NCBI Taxonomy" id="96344"/>
    <lineage>
        <taxon>Bacteria</taxon>
        <taxon>Pseudomonadati</taxon>
        <taxon>Pseudomonadota</taxon>
        <taxon>Betaproteobacteria</taxon>
        <taxon>Burkholderiales</taxon>
        <taxon>Burkholderiaceae</taxon>
        <taxon>Cupriavidus</taxon>
    </lineage>
</organism>
<dbReference type="GO" id="GO:0003700">
    <property type="term" value="F:DNA-binding transcription factor activity"/>
    <property type="evidence" value="ECO:0007669"/>
    <property type="project" value="InterPro"/>
</dbReference>
<dbReference type="GO" id="GO:0003677">
    <property type="term" value="F:DNA binding"/>
    <property type="evidence" value="ECO:0007669"/>
    <property type="project" value="UniProtKB-KW"/>
</dbReference>
<dbReference type="PANTHER" id="PTHR43537:SF49">
    <property type="entry name" value="TRANSCRIPTIONAL REGULATORY PROTEIN"/>
    <property type="match status" value="1"/>
</dbReference>
<dbReference type="InterPro" id="IPR000524">
    <property type="entry name" value="Tscrpt_reg_HTH_GntR"/>
</dbReference>
<dbReference type="Gene3D" id="1.20.120.530">
    <property type="entry name" value="GntR ligand-binding domain-like"/>
    <property type="match status" value="1"/>
</dbReference>
<dbReference type="SMART" id="SM00345">
    <property type="entry name" value="HTH_GNTR"/>
    <property type="match status" value="1"/>
</dbReference>
<dbReference type="InterPro" id="IPR036388">
    <property type="entry name" value="WH-like_DNA-bd_sf"/>
</dbReference>
<dbReference type="CDD" id="cd07377">
    <property type="entry name" value="WHTH_GntR"/>
    <property type="match status" value="1"/>
</dbReference>
<dbReference type="InterPro" id="IPR011711">
    <property type="entry name" value="GntR_C"/>
</dbReference>
<protein>
    <submittedName>
        <fullName evidence="6">GntR family transcriptional regulator</fullName>
    </submittedName>
</protein>
<gene>
    <name evidence="6" type="ORF">E0W60_20490</name>
</gene>
<proteinExistence type="predicted"/>
<evidence type="ECO:0000256" key="2">
    <source>
        <dbReference type="ARBA" id="ARBA00023125"/>
    </source>
</evidence>
<evidence type="ECO:0000256" key="4">
    <source>
        <dbReference type="SAM" id="MobiDB-lite"/>
    </source>
</evidence>
<sequence length="266" mass="29079">MTQPQKQSMAAEIRAAIEAEIESGALPPGTPLDERSLAERFGVSRTPVREALQQLAVQNLVRIAPRVGVFVSRMSITQLRETLELLGELEAVAAKLAARRMDDEQRLQLKASMQQCAEAFSQEDGKKFAEANAGFHDLVYAGSHNEYLVEQIQGIRRLMQRYRPKIFLTQGQRQRALADHQRLADAILSGDEAAAHAAMLEHAPVGTTGFSEFLSTLPMSYLETDSGPAAGMAPATAGKRGRRAATEDEGEARPRARRMPGRVSTA</sequence>
<dbReference type="Proteomes" id="UP000295294">
    <property type="component" value="Chromosome 2"/>
</dbReference>
<feature type="compositionally biased region" description="Low complexity" evidence="4">
    <location>
        <begin position="227"/>
        <end position="238"/>
    </location>
</feature>
<dbReference type="SUPFAM" id="SSF46785">
    <property type="entry name" value="Winged helix' DNA-binding domain"/>
    <property type="match status" value="1"/>
</dbReference>
<dbReference type="SMART" id="SM00895">
    <property type="entry name" value="FCD"/>
    <property type="match status" value="1"/>
</dbReference>
<dbReference type="OrthoDB" id="5343379at2"/>
<name>A0A4P7LMJ1_9BURK</name>
<dbReference type="PROSITE" id="PS50949">
    <property type="entry name" value="HTH_GNTR"/>
    <property type="match status" value="1"/>
</dbReference>
<dbReference type="KEGG" id="cox:E0W60_20490"/>
<dbReference type="Pfam" id="PF00392">
    <property type="entry name" value="GntR"/>
    <property type="match status" value="1"/>
</dbReference>
<evidence type="ECO:0000313" key="6">
    <source>
        <dbReference type="EMBL" id="QBY53461.1"/>
    </source>
</evidence>
<accession>A0A4P7LMJ1</accession>
<dbReference type="PRINTS" id="PR00035">
    <property type="entry name" value="HTHGNTR"/>
</dbReference>
<evidence type="ECO:0000259" key="5">
    <source>
        <dbReference type="PROSITE" id="PS50949"/>
    </source>
</evidence>
<keyword evidence="2" id="KW-0238">DNA-binding</keyword>